<keyword evidence="2" id="KW-1185">Reference proteome</keyword>
<dbReference type="Proteomes" id="UP001454036">
    <property type="component" value="Unassembled WGS sequence"/>
</dbReference>
<proteinExistence type="predicted"/>
<dbReference type="AlphaFoldDB" id="A0AAV3R5L9"/>
<name>A0AAV3R5L9_LITER</name>
<gene>
    <name evidence="1" type="ORF">LIER_24579</name>
</gene>
<comment type="caution">
    <text evidence="1">The sequence shown here is derived from an EMBL/GenBank/DDBJ whole genome shotgun (WGS) entry which is preliminary data.</text>
</comment>
<protein>
    <submittedName>
        <fullName evidence="1">Uncharacterized protein</fullName>
    </submittedName>
</protein>
<dbReference type="EMBL" id="BAABME010007177">
    <property type="protein sequence ID" value="GAA0170282.1"/>
    <property type="molecule type" value="Genomic_DNA"/>
</dbReference>
<organism evidence="1 2">
    <name type="scientific">Lithospermum erythrorhizon</name>
    <name type="common">Purple gromwell</name>
    <name type="synonym">Lithospermum officinale var. erythrorhizon</name>
    <dbReference type="NCBI Taxonomy" id="34254"/>
    <lineage>
        <taxon>Eukaryota</taxon>
        <taxon>Viridiplantae</taxon>
        <taxon>Streptophyta</taxon>
        <taxon>Embryophyta</taxon>
        <taxon>Tracheophyta</taxon>
        <taxon>Spermatophyta</taxon>
        <taxon>Magnoliopsida</taxon>
        <taxon>eudicotyledons</taxon>
        <taxon>Gunneridae</taxon>
        <taxon>Pentapetalae</taxon>
        <taxon>asterids</taxon>
        <taxon>lamiids</taxon>
        <taxon>Boraginales</taxon>
        <taxon>Boraginaceae</taxon>
        <taxon>Boraginoideae</taxon>
        <taxon>Lithospermeae</taxon>
        <taxon>Lithospermum</taxon>
    </lineage>
</organism>
<accession>A0AAV3R5L9</accession>
<evidence type="ECO:0000313" key="1">
    <source>
        <dbReference type="EMBL" id="GAA0170282.1"/>
    </source>
</evidence>
<evidence type="ECO:0000313" key="2">
    <source>
        <dbReference type="Proteomes" id="UP001454036"/>
    </source>
</evidence>
<dbReference type="PANTHER" id="PTHR33710:SF64">
    <property type="entry name" value="ENDONUCLEASE_EXONUCLEASE_PHOSPHATASE DOMAIN-CONTAINING PROTEIN"/>
    <property type="match status" value="1"/>
</dbReference>
<reference evidence="1 2" key="1">
    <citation type="submission" date="2024-01" db="EMBL/GenBank/DDBJ databases">
        <title>The complete chloroplast genome sequence of Lithospermum erythrorhizon: insights into the phylogenetic relationship among Boraginaceae species and the maternal lineages of purple gromwells.</title>
        <authorList>
            <person name="Okada T."/>
            <person name="Watanabe K."/>
        </authorList>
    </citation>
    <scope>NUCLEOTIDE SEQUENCE [LARGE SCALE GENOMIC DNA]</scope>
</reference>
<sequence length="116" mass="13755">MDEFNHCSEHIDVTELDSHVTFFIWCANWQAGGCCLRKLYHTFCNEEWMNVFSSIFVHVRAPGLSDHCALIISLNQEVIHGPYPFKYKRFWEEHPLYYEILKKSWSYQAEGSALDF</sequence>
<dbReference type="PANTHER" id="PTHR33710">
    <property type="entry name" value="BNAC02G09200D PROTEIN"/>
    <property type="match status" value="1"/>
</dbReference>